<proteinExistence type="predicted"/>
<name>A0ABN7RNH0_OIKDI</name>
<organism evidence="1 2">
    <name type="scientific">Oikopleura dioica</name>
    <name type="common">Tunicate</name>
    <dbReference type="NCBI Taxonomy" id="34765"/>
    <lineage>
        <taxon>Eukaryota</taxon>
        <taxon>Metazoa</taxon>
        <taxon>Chordata</taxon>
        <taxon>Tunicata</taxon>
        <taxon>Appendicularia</taxon>
        <taxon>Copelata</taxon>
        <taxon>Oikopleuridae</taxon>
        <taxon>Oikopleura</taxon>
    </lineage>
</organism>
<accession>A0ABN7RNH0</accession>
<keyword evidence="2" id="KW-1185">Reference proteome</keyword>
<sequence>MTSVVTSFFQAMGFSSRTSICELDNPAVAQYYGTNRKLMHDRCYFCSCWPCMSDVLFLLDQSALVDPVACGSPLTEFGFPTDNNKKWYEGSKAQIDFALATIRQMDPARIKSQSVKIAFAFYGDDSSYKTVVDFDDWGINIDDLQCKLYGHEAYPCGDNMDEIEFLRKPLCGTGGLKEAIIQSASYEHQSWRKWDPYHPDVKIRTPIAKILALTAGDVFVGKSFENEAELLNFMRPIHDPINDGFDFVFPVGMATGERFGEIEFERTKEEDNQFWRGMNIIGCLNPEACDYTLMASPSGENENGVDPFQFLTKLMDDAFWDKYFCYYRHWNFFCDIQPFERTQFDIARSVRNKRSTKRNGYKPNSCCGHIPYNDQHESCCSPGHVQLLGECSNTVRSGDDAL</sequence>
<dbReference type="EMBL" id="OU015568">
    <property type="protein sequence ID" value="CAG5077637.1"/>
    <property type="molecule type" value="Genomic_DNA"/>
</dbReference>
<gene>
    <name evidence="1" type="ORF">OKIOD_LOCUS332</name>
</gene>
<dbReference type="Proteomes" id="UP001158576">
    <property type="component" value="Chromosome PAR"/>
</dbReference>
<reference evidence="1 2" key="1">
    <citation type="submission" date="2021-04" db="EMBL/GenBank/DDBJ databases">
        <authorList>
            <person name="Bliznina A."/>
        </authorList>
    </citation>
    <scope>NUCLEOTIDE SEQUENCE [LARGE SCALE GENOMIC DNA]</scope>
</reference>
<evidence type="ECO:0000313" key="2">
    <source>
        <dbReference type="Proteomes" id="UP001158576"/>
    </source>
</evidence>
<evidence type="ECO:0000313" key="1">
    <source>
        <dbReference type="EMBL" id="CAG5077637.1"/>
    </source>
</evidence>
<protein>
    <submittedName>
        <fullName evidence="1">Oidioi.mRNA.OKI2018_I69.PAR.g8774.t1.cds</fullName>
    </submittedName>
</protein>